<dbReference type="EMBL" id="VIWV01000001">
    <property type="protein sequence ID" value="TWF83359.1"/>
    <property type="molecule type" value="Genomic_DNA"/>
</dbReference>
<dbReference type="AlphaFoldDB" id="A0A561T8C7"/>
<evidence type="ECO:0008006" key="5">
    <source>
        <dbReference type="Google" id="ProtNLM"/>
    </source>
</evidence>
<feature type="transmembrane region" description="Helical" evidence="2">
    <location>
        <begin position="151"/>
        <end position="167"/>
    </location>
</feature>
<keyword evidence="2" id="KW-0812">Transmembrane</keyword>
<feature type="region of interest" description="Disordered" evidence="1">
    <location>
        <begin position="1"/>
        <end position="30"/>
    </location>
</feature>
<keyword evidence="2" id="KW-1133">Transmembrane helix</keyword>
<evidence type="ECO:0000313" key="4">
    <source>
        <dbReference type="Proteomes" id="UP000316603"/>
    </source>
</evidence>
<evidence type="ECO:0000256" key="2">
    <source>
        <dbReference type="SAM" id="Phobius"/>
    </source>
</evidence>
<evidence type="ECO:0000256" key="1">
    <source>
        <dbReference type="SAM" id="MobiDB-lite"/>
    </source>
</evidence>
<feature type="transmembrane region" description="Helical" evidence="2">
    <location>
        <begin position="197"/>
        <end position="212"/>
    </location>
</feature>
<protein>
    <recommendedName>
        <fullName evidence="5">Integral membrane protein</fullName>
    </recommendedName>
</protein>
<feature type="transmembrane region" description="Helical" evidence="2">
    <location>
        <begin position="124"/>
        <end position="145"/>
    </location>
</feature>
<feature type="transmembrane region" description="Helical" evidence="2">
    <location>
        <begin position="217"/>
        <end position="239"/>
    </location>
</feature>
<dbReference type="Proteomes" id="UP000316603">
    <property type="component" value="Unassembled WGS sequence"/>
</dbReference>
<dbReference type="OrthoDB" id="3458595at2"/>
<organism evidence="3 4">
    <name type="scientific">Streptomyces capillispiralis</name>
    <dbReference type="NCBI Taxonomy" id="68182"/>
    <lineage>
        <taxon>Bacteria</taxon>
        <taxon>Bacillati</taxon>
        <taxon>Actinomycetota</taxon>
        <taxon>Actinomycetes</taxon>
        <taxon>Kitasatosporales</taxon>
        <taxon>Streptomycetaceae</taxon>
        <taxon>Streptomyces</taxon>
    </lineage>
</organism>
<keyword evidence="4" id="KW-1185">Reference proteome</keyword>
<name>A0A561T8C7_9ACTN</name>
<dbReference type="RefSeq" id="WP_145865627.1">
    <property type="nucleotide sequence ID" value="NZ_BNCE01000013.1"/>
</dbReference>
<reference evidence="3 4" key="1">
    <citation type="submission" date="2019-06" db="EMBL/GenBank/DDBJ databases">
        <title>Sequencing the genomes of 1000 actinobacteria strains.</title>
        <authorList>
            <person name="Klenk H.-P."/>
        </authorList>
    </citation>
    <scope>NUCLEOTIDE SEQUENCE [LARGE SCALE GENOMIC DNA]</scope>
    <source>
        <strain evidence="3 4">DSM 41695</strain>
    </source>
</reference>
<keyword evidence="2" id="KW-0472">Membrane</keyword>
<accession>A0A561T8C7</accession>
<proteinExistence type="predicted"/>
<sequence length="495" mass="52252">MTDGPGALLAGARRREKQRPGPLAPPRAPGGRRPLAVLAAVFTLAQLALVRPVLGFGWDEVVYISQVTSHHPAAFFSAPRSRGVSLLVAPIASWSSSTVLLRVHLAALSGLGLYLALRAWRGLFPTRVLVTAGAFFASLWVTLFYGPQAMPNYWVALGALITVGCFLRHRGDPTAGGPLWGVVAGAALMAWMRPTDAVWVAVPLLVLALLARHGRLLLALTGGLVAGAAEWVIEAYAGFGGLGERLAEASRVQGGLGVQIAVDDQLRSLGGRALCRPCTGAMPHPVITLWWFVLPLLAVLALVVAVRAGRTPRTAVPLACATTAALPYLFMIGYAAPRFLQPAYALLAVPVADALWYLVTAPRGRWRPAARALVALGLAGHLTVQLTVLVHTVDRNLDSRRDWARMAAELHRLGVRPPCLITGHEAIPLGYYAGCSSGATAGNNENTTVAEILRTADRVPVATLTGPGGTPPGYARGWPVHRIGDLQARIAPAPG</sequence>
<feature type="transmembrane region" description="Helical" evidence="2">
    <location>
        <begin position="315"/>
        <end position="336"/>
    </location>
</feature>
<comment type="caution">
    <text evidence="3">The sequence shown here is derived from an EMBL/GenBank/DDBJ whole genome shotgun (WGS) entry which is preliminary data.</text>
</comment>
<evidence type="ECO:0000313" key="3">
    <source>
        <dbReference type="EMBL" id="TWF83359.1"/>
    </source>
</evidence>
<feature type="transmembrane region" description="Helical" evidence="2">
    <location>
        <begin position="289"/>
        <end position="308"/>
    </location>
</feature>
<gene>
    <name evidence="3" type="ORF">FHX78_11284</name>
</gene>